<accession>A0ABT2N4P5</accession>
<sequence length="224" mass="25696">MSDNTIGSSKTGKLVVDSRIIAEKLGIKHKKLLEGIKKQKNQLEQVFGRVKFEVQEMKKGNQCEEFALLDEGEAKFVIKCHKNGRFVEINSFISSEFAKANQLREASKSLKEFIDAMRDDNTIKKLGGFVYLIQARKTNCCQIAVCNKPFKRLTTLLIDSPVELVVIDRLFSLDPFKLAAVIQNYYSNHWIRGEWFDLPDNEIKQFVDTANKVDFDIEQKALIE</sequence>
<proteinExistence type="predicted"/>
<keyword evidence="2" id="KW-1185">Reference proteome</keyword>
<protein>
    <submittedName>
        <fullName evidence="1">Rha family transcriptional regulator</fullName>
    </submittedName>
</protein>
<dbReference type="Pfam" id="PF13455">
    <property type="entry name" value="MUG113"/>
    <property type="match status" value="1"/>
</dbReference>
<gene>
    <name evidence="1" type="ORF">NG792_08125</name>
</gene>
<name>A0ABT2N4P5_9CYAN</name>
<comment type="caution">
    <text evidence="1">The sequence shown here is derived from an EMBL/GenBank/DDBJ whole genome shotgun (WGS) entry which is preliminary data.</text>
</comment>
<organism evidence="1 2">
    <name type="scientific">Laspinema olomoucense D3b</name>
    <dbReference type="NCBI Taxonomy" id="2953688"/>
    <lineage>
        <taxon>Bacteria</taxon>
        <taxon>Bacillati</taxon>
        <taxon>Cyanobacteriota</taxon>
        <taxon>Cyanophyceae</taxon>
        <taxon>Oscillatoriophycideae</taxon>
        <taxon>Oscillatoriales</taxon>
        <taxon>Laspinemataceae</taxon>
        <taxon>Laspinema</taxon>
        <taxon>Laspinema olomoucense</taxon>
    </lineage>
</organism>
<dbReference type="RefSeq" id="WP_261235130.1">
    <property type="nucleotide sequence ID" value="NZ_JAMXFA010000008.1"/>
</dbReference>
<reference evidence="1 2" key="1">
    <citation type="journal article" date="2022" name="Front. Microbiol.">
        <title>High genomic differentiation and limited gene flow indicate recent cryptic speciation within the genus Laspinema (cyanobacteria).</title>
        <authorList>
            <person name="Stanojkovic A."/>
            <person name="Skoupy S."/>
            <person name="Skaloud P."/>
            <person name="Dvorak P."/>
        </authorList>
    </citation>
    <scope>NUCLEOTIDE SEQUENCE [LARGE SCALE GENOMIC DNA]</scope>
    <source>
        <strain evidence="1 2">D3b</strain>
    </source>
</reference>
<dbReference type="EMBL" id="JAMXFA010000008">
    <property type="protein sequence ID" value="MCT7977668.1"/>
    <property type="molecule type" value="Genomic_DNA"/>
</dbReference>
<dbReference type="Proteomes" id="UP001525961">
    <property type="component" value="Unassembled WGS sequence"/>
</dbReference>
<evidence type="ECO:0000313" key="2">
    <source>
        <dbReference type="Proteomes" id="UP001525961"/>
    </source>
</evidence>
<evidence type="ECO:0000313" key="1">
    <source>
        <dbReference type="EMBL" id="MCT7977668.1"/>
    </source>
</evidence>